<dbReference type="PRINTS" id="PR00413">
    <property type="entry name" value="HADHALOGNASE"/>
</dbReference>
<keyword evidence="3" id="KW-0479">Metal-binding</keyword>
<dbReference type="EMBL" id="AABVCV010000022">
    <property type="protein sequence ID" value="EAJ1255133.1"/>
    <property type="molecule type" value="Genomic_DNA"/>
</dbReference>
<proteinExistence type="inferred from homology"/>
<dbReference type="InterPro" id="IPR023214">
    <property type="entry name" value="HAD_sf"/>
</dbReference>
<dbReference type="InterPro" id="IPR006439">
    <property type="entry name" value="HAD-SF_hydro_IA"/>
</dbReference>
<organism evidence="5 6">
    <name type="scientific">Campylobacter lari</name>
    <dbReference type="NCBI Taxonomy" id="201"/>
    <lineage>
        <taxon>Bacteria</taxon>
        <taxon>Pseudomonadati</taxon>
        <taxon>Campylobacterota</taxon>
        <taxon>Epsilonproteobacteria</taxon>
        <taxon>Campylobacterales</taxon>
        <taxon>Campylobacteraceae</taxon>
        <taxon>Campylobacter</taxon>
    </lineage>
</organism>
<evidence type="ECO:0000313" key="6">
    <source>
        <dbReference type="Proteomes" id="UP000533324"/>
    </source>
</evidence>
<reference evidence="5 6" key="1">
    <citation type="submission" date="2018-05" db="EMBL/GenBank/DDBJ databases">
        <authorList>
            <consortium name="PulseNet: The National Subtyping Network for Foodborne Disease Surveillance"/>
            <person name="Tarr C.L."/>
            <person name="Trees E."/>
            <person name="Katz L.S."/>
            <person name="Carleton-Romer H.A."/>
            <person name="Stroika S."/>
            <person name="Kucerova Z."/>
            <person name="Roache K.F."/>
            <person name="Sabol A.L."/>
            <person name="Besser J."/>
            <person name="Gerner-Smidt P."/>
        </authorList>
    </citation>
    <scope>NUCLEOTIDE SEQUENCE [LARGE SCALE GENOMIC DNA]</scope>
    <source>
        <strain evidence="5 6">1988D-2602</strain>
    </source>
</reference>
<dbReference type="InterPro" id="IPR051600">
    <property type="entry name" value="Beta-PGM-like"/>
</dbReference>
<evidence type="ECO:0000256" key="2">
    <source>
        <dbReference type="ARBA" id="ARBA00006171"/>
    </source>
</evidence>
<dbReference type="Proteomes" id="UP000533324">
    <property type="component" value="Unassembled WGS sequence"/>
</dbReference>
<dbReference type="CDD" id="cd07505">
    <property type="entry name" value="HAD_BPGM-like"/>
    <property type="match status" value="1"/>
</dbReference>
<name>A0A7U8G2R1_CAMLA</name>
<dbReference type="GO" id="GO:0003824">
    <property type="term" value="F:catalytic activity"/>
    <property type="evidence" value="ECO:0007669"/>
    <property type="project" value="UniProtKB-ARBA"/>
</dbReference>
<dbReference type="Pfam" id="PF13419">
    <property type="entry name" value="HAD_2"/>
    <property type="match status" value="1"/>
</dbReference>
<dbReference type="GO" id="GO:0046872">
    <property type="term" value="F:metal ion binding"/>
    <property type="evidence" value="ECO:0007669"/>
    <property type="project" value="UniProtKB-KW"/>
</dbReference>
<dbReference type="InterPro" id="IPR023198">
    <property type="entry name" value="PGP-like_dom2"/>
</dbReference>
<dbReference type="PANTHER" id="PTHR46193:SF9">
    <property type="entry name" value="HALOACID DEHALOGENASE-LIKE HYDROLASE DOMAIN-CONTAINING PROTEIN SGPP"/>
    <property type="match status" value="1"/>
</dbReference>
<dbReference type="NCBIfam" id="TIGR01549">
    <property type="entry name" value="HAD-SF-IA-v1"/>
    <property type="match status" value="1"/>
</dbReference>
<protein>
    <submittedName>
        <fullName evidence="5">HAD family phosphatase</fullName>
    </submittedName>
</protein>
<comment type="similarity">
    <text evidence="2">Belongs to the HAD-like hydrolase superfamily. CbbY/CbbZ/Gph/YieH family.</text>
</comment>
<keyword evidence="4" id="KW-0460">Magnesium</keyword>
<evidence type="ECO:0000313" key="5">
    <source>
        <dbReference type="EMBL" id="EAJ1255133.1"/>
    </source>
</evidence>
<dbReference type="SFLD" id="SFLDS00003">
    <property type="entry name" value="Haloacid_Dehalogenase"/>
    <property type="match status" value="1"/>
</dbReference>
<comment type="caution">
    <text evidence="5">The sequence shown here is derived from an EMBL/GenBank/DDBJ whole genome shotgun (WGS) entry which is preliminary data.</text>
</comment>
<dbReference type="AlphaFoldDB" id="A0A7U8G2R1"/>
<dbReference type="Gene3D" id="3.40.50.1000">
    <property type="entry name" value="HAD superfamily/HAD-like"/>
    <property type="match status" value="1"/>
</dbReference>
<sequence>MCKIKAILFDMDGVLIEAKDWHYEALNKALRLFGMEISRIEHLTTFDGLPTKDKLKMLSLEKGLPAGLHGFINELKQQYTMDLVHSLCKPRFHHEYALSKLKESGYKMAVCSNSIRNTIEIMMQKASLDVYLDFYISNEDVGKGKPDPEMYNKAIERMNLYPKECMIIEDNENGIKAARASGANVMIVEEITEVNYENILRHINNFQKENG</sequence>
<dbReference type="NCBIfam" id="TIGR01509">
    <property type="entry name" value="HAD-SF-IA-v3"/>
    <property type="match status" value="1"/>
</dbReference>
<dbReference type="SFLD" id="SFLDG01135">
    <property type="entry name" value="C1.5.6:_HAD__Beta-PGM__Phospha"/>
    <property type="match status" value="1"/>
</dbReference>
<accession>A0A7U8G2R1</accession>
<dbReference type="Gene3D" id="1.10.150.240">
    <property type="entry name" value="Putative phosphatase, domain 2"/>
    <property type="match status" value="1"/>
</dbReference>
<dbReference type="PANTHER" id="PTHR46193">
    <property type="entry name" value="6-PHOSPHOGLUCONATE PHOSPHATASE"/>
    <property type="match status" value="1"/>
</dbReference>
<dbReference type="SFLD" id="SFLDG01129">
    <property type="entry name" value="C1.5:_HAD__Beta-PGM__Phosphata"/>
    <property type="match status" value="1"/>
</dbReference>
<gene>
    <name evidence="5" type="ORF">A0Y59_08155</name>
</gene>
<dbReference type="InterPro" id="IPR036412">
    <property type="entry name" value="HAD-like_sf"/>
</dbReference>
<comment type="cofactor">
    <cofactor evidence="1">
        <name>Mg(2+)</name>
        <dbReference type="ChEBI" id="CHEBI:18420"/>
    </cofactor>
</comment>
<evidence type="ECO:0000256" key="4">
    <source>
        <dbReference type="ARBA" id="ARBA00022842"/>
    </source>
</evidence>
<evidence type="ECO:0000256" key="1">
    <source>
        <dbReference type="ARBA" id="ARBA00001946"/>
    </source>
</evidence>
<evidence type="ECO:0000256" key="3">
    <source>
        <dbReference type="ARBA" id="ARBA00022723"/>
    </source>
</evidence>
<dbReference type="SUPFAM" id="SSF56784">
    <property type="entry name" value="HAD-like"/>
    <property type="match status" value="1"/>
</dbReference>
<dbReference type="InterPro" id="IPR041492">
    <property type="entry name" value="HAD_2"/>
</dbReference>